<name>A0AAX3BCJ5_9SPIR</name>
<reference evidence="1" key="2">
    <citation type="submission" date="2022-06" db="EMBL/GenBank/DDBJ databases">
        <title>Thermospira aquatica gen. nov., sp. nov.</title>
        <authorList>
            <person name="Ben Ali Gam Z."/>
            <person name="Labat M."/>
        </authorList>
    </citation>
    <scope>NUCLEOTIDE SEQUENCE</scope>
    <source>
        <strain evidence="1">F1F22</strain>
    </source>
</reference>
<keyword evidence="2" id="KW-1185">Reference proteome</keyword>
<dbReference type="EMBL" id="CP073355">
    <property type="protein sequence ID" value="URA09828.1"/>
    <property type="molecule type" value="Genomic_DNA"/>
</dbReference>
<evidence type="ECO:0000313" key="2">
    <source>
        <dbReference type="Proteomes" id="UP001056539"/>
    </source>
</evidence>
<proteinExistence type="predicted"/>
<dbReference type="Proteomes" id="UP001056539">
    <property type="component" value="Chromosome"/>
</dbReference>
<sequence>MKRIVGLVLFGLVMVTLGCALLFKTVATPTFSPGSGEYTNSVTVTVSCDTPDAIIYINRSVNFYSNANLSLPPAVTVTDEWTEYTGPLTFRTNSTYVAVRIVLSAYAEKEGLQTSATNSATYILRK</sequence>
<dbReference type="PROSITE" id="PS51257">
    <property type="entry name" value="PROKAR_LIPOPROTEIN"/>
    <property type="match status" value="1"/>
</dbReference>
<protein>
    <submittedName>
        <fullName evidence="1">Chitobiase/beta-hexosaminidase C-terminal domain-containing protein</fullName>
    </submittedName>
</protein>
<dbReference type="AlphaFoldDB" id="A0AAX3BCJ5"/>
<accession>A0AAX3BCJ5</accession>
<reference evidence="1" key="1">
    <citation type="submission" date="2021-04" db="EMBL/GenBank/DDBJ databases">
        <authorList>
            <person name="Postec A."/>
        </authorList>
    </citation>
    <scope>NUCLEOTIDE SEQUENCE</scope>
    <source>
        <strain evidence="1">F1F22</strain>
    </source>
</reference>
<evidence type="ECO:0000313" key="1">
    <source>
        <dbReference type="EMBL" id="URA09828.1"/>
    </source>
</evidence>
<dbReference type="KEGG" id="taqu:KDW03_10130"/>
<gene>
    <name evidence="1" type="ORF">KDW03_10130</name>
</gene>
<dbReference type="RefSeq" id="WP_271434962.1">
    <property type="nucleotide sequence ID" value="NZ_CP073355.1"/>
</dbReference>
<organism evidence="1 2">
    <name type="scientific">Thermospira aquatica</name>
    <dbReference type="NCBI Taxonomy" id="2828656"/>
    <lineage>
        <taxon>Bacteria</taxon>
        <taxon>Pseudomonadati</taxon>
        <taxon>Spirochaetota</taxon>
        <taxon>Spirochaetia</taxon>
        <taxon>Brevinematales</taxon>
        <taxon>Thermospiraceae</taxon>
        <taxon>Thermospira</taxon>
    </lineage>
</organism>